<reference evidence="1 2" key="1">
    <citation type="submission" date="2015-01" db="EMBL/GenBank/DDBJ databases">
        <title>Evolution of Trichinella species and genotypes.</title>
        <authorList>
            <person name="Korhonen P.K."/>
            <person name="Edoardo P."/>
            <person name="Giuseppe L.R."/>
            <person name="Gasser R.B."/>
        </authorList>
    </citation>
    <scope>NUCLEOTIDE SEQUENCE [LARGE SCALE GENOMIC DNA]</scope>
    <source>
        <strain evidence="1">ISS470</strain>
    </source>
</reference>
<dbReference type="AlphaFoldDB" id="A0A0V1FBI5"/>
<dbReference type="Proteomes" id="UP000054995">
    <property type="component" value="Unassembled WGS sequence"/>
</dbReference>
<organism evidence="1 2">
    <name type="scientific">Trichinella pseudospiralis</name>
    <name type="common">Parasitic roundworm</name>
    <dbReference type="NCBI Taxonomy" id="6337"/>
    <lineage>
        <taxon>Eukaryota</taxon>
        <taxon>Metazoa</taxon>
        <taxon>Ecdysozoa</taxon>
        <taxon>Nematoda</taxon>
        <taxon>Enoplea</taxon>
        <taxon>Dorylaimia</taxon>
        <taxon>Trichinellida</taxon>
        <taxon>Trichinellidae</taxon>
        <taxon>Trichinella</taxon>
    </lineage>
</organism>
<protein>
    <submittedName>
        <fullName evidence="1">Uncharacterized protein</fullName>
    </submittedName>
</protein>
<dbReference type="EMBL" id="JYDT01000150">
    <property type="protein sequence ID" value="KRY83121.1"/>
    <property type="molecule type" value="Genomic_DNA"/>
</dbReference>
<name>A0A0V1FBI5_TRIPS</name>
<gene>
    <name evidence="1" type="ORF">T4D_12021</name>
</gene>
<evidence type="ECO:0000313" key="2">
    <source>
        <dbReference type="Proteomes" id="UP000054995"/>
    </source>
</evidence>
<accession>A0A0V1FBI5</accession>
<comment type="caution">
    <text evidence="1">The sequence shown here is derived from an EMBL/GenBank/DDBJ whole genome shotgun (WGS) entry which is preliminary data.</text>
</comment>
<evidence type="ECO:0000313" key="1">
    <source>
        <dbReference type="EMBL" id="KRY83121.1"/>
    </source>
</evidence>
<keyword evidence="2" id="KW-1185">Reference proteome</keyword>
<proteinExistence type="predicted"/>
<sequence>MKDVEQKNLKNMRMNKVDKSSLNVITECIITLVSSSSPSRVFEVALICLEFHEVNVRNKCSLLCFPCCKRQFHFLAKLTVGN</sequence>